<evidence type="ECO:0000256" key="9">
    <source>
        <dbReference type="ARBA" id="ARBA00022679"/>
    </source>
</evidence>
<comment type="catalytic activity">
    <reaction evidence="17 19">
        <text>alpha-ribazole + adenosylcob(III)inamide-GDP = adenosylcob(III)alamin + GMP + H(+)</text>
        <dbReference type="Rhea" id="RHEA:16049"/>
        <dbReference type="ChEBI" id="CHEBI:10329"/>
        <dbReference type="ChEBI" id="CHEBI:15378"/>
        <dbReference type="ChEBI" id="CHEBI:18408"/>
        <dbReference type="ChEBI" id="CHEBI:58115"/>
        <dbReference type="ChEBI" id="CHEBI:60487"/>
        <dbReference type="EC" id="2.7.8.26"/>
    </reaction>
</comment>
<evidence type="ECO:0000256" key="8">
    <source>
        <dbReference type="ARBA" id="ARBA00022573"/>
    </source>
</evidence>
<evidence type="ECO:0000313" key="21">
    <source>
        <dbReference type="Proteomes" id="UP001059836"/>
    </source>
</evidence>
<dbReference type="RefSeq" id="WP_213243832.1">
    <property type="nucleotide sequence ID" value="NZ_CP045806.1"/>
</dbReference>
<dbReference type="Proteomes" id="UP001059836">
    <property type="component" value="Chromosome"/>
</dbReference>
<keyword evidence="13 19" id="KW-0472">Membrane</keyword>
<evidence type="ECO:0000256" key="11">
    <source>
        <dbReference type="ARBA" id="ARBA00022842"/>
    </source>
</evidence>
<comment type="catalytic activity">
    <reaction evidence="18 19">
        <text>alpha-ribazole 5'-phosphate + adenosylcob(III)inamide-GDP = adenosylcob(III)alamin 5'-phosphate + GMP + H(+)</text>
        <dbReference type="Rhea" id="RHEA:23560"/>
        <dbReference type="ChEBI" id="CHEBI:15378"/>
        <dbReference type="ChEBI" id="CHEBI:57918"/>
        <dbReference type="ChEBI" id="CHEBI:58115"/>
        <dbReference type="ChEBI" id="CHEBI:60487"/>
        <dbReference type="ChEBI" id="CHEBI:60493"/>
        <dbReference type="EC" id="2.7.8.26"/>
    </reaction>
</comment>
<feature type="transmembrane region" description="Helical" evidence="19">
    <location>
        <begin position="241"/>
        <end position="261"/>
    </location>
</feature>
<evidence type="ECO:0000256" key="13">
    <source>
        <dbReference type="ARBA" id="ARBA00023136"/>
    </source>
</evidence>
<evidence type="ECO:0000256" key="6">
    <source>
        <dbReference type="ARBA" id="ARBA00015850"/>
    </source>
</evidence>
<evidence type="ECO:0000256" key="18">
    <source>
        <dbReference type="ARBA" id="ARBA00049504"/>
    </source>
</evidence>
<evidence type="ECO:0000256" key="10">
    <source>
        <dbReference type="ARBA" id="ARBA00022692"/>
    </source>
</evidence>
<evidence type="ECO:0000256" key="4">
    <source>
        <dbReference type="ARBA" id="ARBA00010561"/>
    </source>
</evidence>
<evidence type="ECO:0000256" key="7">
    <source>
        <dbReference type="ARBA" id="ARBA00022475"/>
    </source>
</evidence>
<keyword evidence="8 19" id="KW-0169">Cobalamin biosynthesis</keyword>
<dbReference type="EMBL" id="CP045809">
    <property type="protein sequence ID" value="QHN35730.1"/>
    <property type="molecule type" value="Genomic_DNA"/>
</dbReference>
<keyword evidence="9 19" id="KW-0808">Transferase</keyword>
<organism evidence="20 21">
    <name type="scientific">Gordonia pseudamarae</name>
    <dbReference type="NCBI Taxonomy" id="2831662"/>
    <lineage>
        <taxon>Bacteria</taxon>
        <taxon>Bacillati</taxon>
        <taxon>Actinomycetota</taxon>
        <taxon>Actinomycetes</taxon>
        <taxon>Mycobacteriales</taxon>
        <taxon>Gordoniaceae</taxon>
        <taxon>Gordonia</taxon>
    </lineage>
</organism>
<comment type="similarity">
    <text evidence="4 19">Belongs to the CobS family.</text>
</comment>
<evidence type="ECO:0000256" key="5">
    <source>
        <dbReference type="ARBA" id="ARBA00013200"/>
    </source>
</evidence>
<dbReference type="EC" id="2.7.8.26" evidence="5 19"/>
<dbReference type="InterPro" id="IPR003805">
    <property type="entry name" value="CobS"/>
</dbReference>
<evidence type="ECO:0000256" key="17">
    <source>
        <dbReference type="ARBA" id="ARBA00048623"/>
    </source>
</evidence>
<evidence type="ECO:0000256" key="19">
    <source>
        <dbReference type="HAMAP-Rule" id="MF_00719"/>
    </source>
</evidence>
<reference evidence="20" key="1">
    <citation type="journal article" date="2021" name="Nat. Microbiol.">
        <title>Cocultivation of an ultrasmall environmental parasitic bacterium with lytic ability against bacteria associated with wastewater foams.</title>
        <authorList>
            <person name="Batinovic S."/>
            <person name="Rose J.J.A."/>
            <person name="Ratcliffe J."/>
            <person name="Seviour R.J."/>
            <person name="Petrovski S."/>
        </authorList>
    </citation>
    <scope>NUCLEOTIDE SEQUENCE</scope>
    <source>
        <strain evidence="20">CON9</strain>
    </source>
</reference>
<comment type="cofactor">
    <cofactor evidence="1 19">
        <name>Mg(2+)</name>
        <dbReference type="ChEBI" id="CHEBI:18420"/>
    </cofactor>
</comment>
<comment type="pathway">
    <text evidence="3 19">Cofactor biosynthesis; adenosylcobalamin biosynthesis; adenosylcobalamin from cob(II)yrinate a,c-diamide: step 7/7.</text>
</comment>
<dbReference type="PANTHER" id="PTHR34148">
    <property type="entry name" value="ADENOSYLCOBINAMIDE-GDP RIBAZOLETRANSFERASE"/>
    <property type="match status" value="1"/>
</dbReference>
<feature type="transmembrane region" description="Helical" evidence="19">
    <location>
        <begin position="114"/>
        <end position="136"/>
    </location>
</feature>
<keyword evidence="21" id="KW-1185">Reference proteome</keyword>
<keyword evidence="11 19" id="KW-0460">Magnesium</keyword>
<keyword evidence="12 19" id="KW-1133">Transmembrane helix</keyword>
<evidence type="ECO:0000256" key="14">
    <source>
        <dbReference type="ARBA" id="ARBA00025228"/>
    </source>
</evidence>
<evidence type="ECO:0000256" key="16">
    <source>
        <dbReference type="ARBA" id="ARBA00032853"/>
    </source>
</evidence>
<dbReference type="PANTHER" id="PTHR34148:SF1">
    <property type="entry name" value="ADENOSYLCOBINAMIDE-GDP RIBAZOLETRANSFERASE"/>
    <property type="match status" value="1"/>
</dbReference>
<evidence type="ECO:0000313" key="20">
    <source>
        <dbReference type="EMBL" id="QHN35730.1"/>
    </source>
</evidence>
<protein>
    <recommendedName>
        <fullName evidence="6 19">Adenosylcobinamide-GDP ribazoletransferase</fullName>
        <ecNumber evidence="5 19">2.7.8.26</ecNumber>
    </recommendedName>
    <alternativeName>
        <fullName evidence="16 19">Cobalamin synthase</fullName>
    </alternativeName>
    <alternativeName>
        <fullName evidence="15 19">Cobalamin-5'-phosphate synthase</fullName>
    </alternativeName>
</protein>
<evidence type="ECO:0000256" key="12">
    <source>
        <dbReference type="ARBA" id="ARBA00022989"/>
    </source>
</evidence>
<evidence type="ECO:0000256" key="3">
    <source>
        <dbReference type="ARBA" id="ARBA00004663"/>
    </source>
</evidence>
<evidence type="ECO:0000256" key="15">
    <source>
        <dbReference type="ARBA" id="ARBA00032605"/>
    </source>
</evidence>
<dbReference type="Pfam" id="PF02654">
    <property type="entry name" value="CobS"/>
    <property type="match status" value="1"/>
</dbReference>
<feature type="transmembrane region" description="Helical" evidence="19">
    <location>
        <begin position="36"/>
        <end position="57"/>
    </location>
</feature>
<dbReference type="HAMAP" id="MF_00719">
    <property type="entry name" value="CobS"/>
    <property type="match status" value="1"/>
</dbReference>
<keyword evidence="10 19" id="KW-0812">Transmembrane</keyword>
<evidence type="ECO:0000256" key="1">
    <source>
        <dbReference type="ARBA" id="ARBA00001946"/>
    </source>
</evidence>
<sequence length="262" mass="26153">MKHHSPVRAIHVAVSWLTVVPVPTPTVEMDRCTGGAVITAVPVVGALLGTVAAASAFGLSHTALPTALIGVLLVVGLALITRGMHVDGLADTVDGLGCYGPPERVAEVMKSGSVGPFGAAAIVAAGAVQAVGFAALTDQHRWYDIVFAVVVGRFAAVLACRRGLGPAAATGFGAIVAGTQRRSLIVWPIILLAGAATLGAAGPGGYDAAHAVAAATTFVVVAASILLLSRHCARRIGGITGDVLGAAIELGLAMTLVGILIR</sequence>
<name>A0ABX6IIL9_9ACTN</name>
<accession>A0ABX6IIL9</accession>
<proteinExistence type="inferred from homology"/>
<comment type="function">
    <text evidence="14 19">Joins adenosylcobinamide-GDP and alpha-ribazole to generate adenosylcobalamin (Ado-cobalamin). Also synthesizes adenosylcobalamin 5'-phosphate from adenosylcobinamide-GDP and alpha-ribazole 5'-phosphate.</text>
</comment>
<comment type="subcellular location">
    <subcellularLocation>
        <location evidence="2 19">Cell membrane</location>
        <topology evidence="2 19">Multi-pass membrane protein</topology>
    </subcellularLocation>
</comment>
<feature type="transmembrane region" description="Helical" evidence="19">
    <location>
        <begin position="184"/>
        <end position="202"/>
    </location>
</feature>
<feature type="transmembrane region" description="Helical" evidence="19">
    <location>
        <begin position="63"/>
        <end position="80"/>
    </location>
</feature>
<keyword evidence="7 19" id="KW-1003">Cell membrane</keyword>
<evidence type="ECO:0000256" key="2">
    <source>
        <dbReference type="ARBA" id="ARBA00004651"/>
    </source>
</evidence>
<gene>
    <name evidence="19" type="primary">cobS</name>
    <name evidence="20" type="ORF">GII31_13465</name>
</gene>
<feature type="transmembrane region" description="Helical" evidence="19">
    <location>
        <begin position="208"/>
        <end position="229"/>
    </location>
</feature>